<accession>A0A1J4JHB1</accession>
<evidence type="ECO:0000256" key="1">
    <source>
        <dbReference type="ARBA" id="ARBA00022527"/>
    </source>
</evidence>
<dbReference type="RefSeq" id="XP_068351673.1">
    <property type="nucleotide sequence ID" value="XM_068494506.1"/>
</dbReference>
<dbReference type="EMBL" id="MLAK01001049">
    <property type="protein sequence ID" value="OHS98536.1"/>
    <property type="molecule type" value="Genomic_DNA"/>
</dbReference>
<keyword evidence="8" id="KW-1185">Reference proteome</keyword>
<feature type="binding site" evidence="4">
    <location>
        <position position="50"/>
    </location>
    <ligand>
        <name>ATP</name>
        <dbReference type="ChEBI" id="CHEBI:30616"/>
    </ligand>
</feature>
<keyword evidence="7" id="KW-0418">Kinase</keyword>
<dbReference type="InterPro" id="IPR001245">
    <property type="entry name" value="Ser-Thr/Tyr_kinase_cat_dom"/>
</dbReference>
<dbReference type="GO" id="GO:0004674">
    <property type="term" value="F:protein serine/threonine kinase activity"/>
    <property type="evidence" value="ECO:0007669"/>
    <property type="project" value="UniProtKB-KW"/>
</dbReference>
<comment type="similarity">
    <text evidence="5">Belongs to the protein kinase superfamily.</text>
</comment>
<dbReference type="GO" id="GO:0005737">
    <property type="term" value="C:cytoplasm"/>
    <property type="evidence" value="ECO:0007669"/>
    <property type="project" value="TreeGrafter"/>
</dbReference>
<reference evidence="7" key="1">
    <citation type="submission" date="2016-10" db="EMBL/GenBank/DDBJ databases">
        <authorList>
            <person name="Benchimol M."/>
            <person name="Almeida L.G."/>
            <person name="Vasconcelos A.T."/>
            <person name="Perreira-Neves A."/>
            <person name="Rosa I.A."/>
            <person name="Tasca T."/>
            <person name="Bogo M.R."/>
            <person name="de Souza W."/>
        </authorList>
    </citation>
    <scope>NUCLEOTIDE SEQUENCE [LARGE SCALE GENOMIC DNA]</scope>
    <source>
        <strain evidence="7">K</strain>
    </source>
</reference>
<keyword evidence="1 5" id="KW-0723">Serine/threonine-protein kinase</keyword>
<dbReference type="PROSITE" id="PS00108">
    <property type="entry name" value="PROTEIN_KINASE_ST"/>
    <property type="match status" value="1"/>
</dbReference>
<dbReference type="Proteomes" id="UP000179807">
    <property type="component" value="Unassembled WGS sequence"/>
</dbReference>
<dbReference type="GeneID" id="94829210"/>
<organism evidence="7 8">
    <name type="scientific">Tritrichomonas foetus</name>
    <dbReference type="NCBI Taxonomy" id="1144522"/>
    <lineage>
        <taxon>Eukaryota</taxon>
        <taxon>Metamonada</taxon>
        <taxon>Parabasalia</taxon>
        <taxon>Tritrichomonadida</taxon>
        <taxon>Tritrichomonadidae</taxon>
        <taxon>Tritrichomonas</taxon>
    </lineage>
</organism>
<dbReference type="PANTHER" id="PTHR24346:SF30">
    <property type="entry name" value="MATERNAL EMBRYONIC LEUCINE ZIPPER KINASE"/>
    <property type="match status" value="1"/>
</dbReference>
<dbReference type="SUPFAM" id="SSF56112">
    <property type="entry name" value="Protein kinase-like (PK-like)"/>
    <property type="match status" value="1"/>
</dbReference>
<evidence type="ECO:0000256" key="2">
    <source>
        <dbReference type="ARBA" id="ARBA00022741"/>
    </source>
</evidence>
<dbReference type="SMART" id="SM00220">
    <property type="entry name" value="S_TKc"/>
    <property type="match status" value="1"/>
</dbReference>
<dbReference type="Gene3D" id="1.10.510.10">
    <property type="entry name" value="Transferase(Phosphotransferase) domain 1"/>
    <property type="match status" value="1"/>
</dbReference>
<name>A0A1J4JHB1_9EUKA</name>
<dbReference type="GO" id="GO:0035556">
    <property type="term" value="P:intracellular signal transduction"/>
    <property type="evidence" value="ECO:0007669"/>
    <property type="project" value="TreeGrafter"/>
</dbReference>
<dbReference type="PRINTS" id="PR00109">
    <property type="entry name" value="TYRKINASE"/>
</dbReference>
<dbReference type="InterPro" id="IPR000719">
    <property type="entry name" value="Prot_kinase_dom"/>
</dbReference>
<evidence type="ECO:0000256" key="3">
    <source>
        <dbReference type="ARBA" id="ARBA00022840"/>
    </source>
</evidence>
<keyword evidence="2 4" id="KW-0547">Nucleotide-binding</keyword>
<sequence>MIEETTDSGEQISIPLQFTHYKYEKTIGAGASAVVILVSDSIFGNKLAAKVVSRKMLIEENRIEYFERELRLLQRIKHPNIIAVNDIVYLPEIIIIVQEFCENGDLLAFIANHGTLNLSLTRKLFYQLVCAVDYLHSKGIAHRDLKPENIFIDINCNIKLGDFGLSHEIRNNSLLSTLCGTLYYSAPEVISHNNYDGTKADIWSLGILLFCMINGTLPWVGTNPDEIAKEISLADLKIPQDFPIFLEEIVRKCTRLCPEERPTTLGILESKWLSQEHSQAQRCRSLSSKAEIAPSTSSKQLPSQFLFGKRLNAGNMPSNMFLKKSINQSLKRSSMSKITIPSIRTFSPPC</sequence>
<dbReference type="InterPro" id="IPR017441">
    <property type="entry name" value="Protein_kinase_ATP_BS"/>
</dbReference>
<evidence type="ECO:0000256" key="4">
    <source>
        <dbReference type="PROSITE-ProRule" id="PRU10141"/>
    </source>
</evidence>
<dbReference type="Pfam" id="PF00069">
    <property type="entry name" value="Pkinase"/>
    <property type="match status" value="1"/>
</dbReference>
<dbReference type="PROSITE" id="PS50011">
    <property type="entry name" value="PROTEIN_KINASE_DOM"/>
    <property type="match status" value="1"/>
</dbReference>
<protein>
    <submittedName>
        <fullName evidence="7">CAMK family protein kinase</fullName>
    </submittedName>
</protein>
<dbReference type="VEuPathDB" id="TrichDB:TRFO_08807"/>
<dbReference type="PANTHER" id="PTHR24346">
    <property type="entry name" value="MAP/MICROTUBULE AFFINITY-REGULATING KINASE"/>
    <property type="match status" value="1"/>
</dbReference>
<dbReference type="AlphaFoldDB" id="A0A1J4JHB1"/>
<keyword evidence="7" id="KW-0808">Transferase</keyword>
<keyword evidence="3 4" id="KW-0067">ATP-binding</keyword>
<evidence type="ECO:0000256" key="5">
    <source>
        <dbReference type="RuleBase" id="RU000304"/>
    </source>
</evidence>
<dbReference type="InterPro" id="IPR008271">
    <property type="entry name" value="Ser/Thr_kinase_AS"/>
</dbReference>
<proteinExistence type="inferred from homology"/>
<evidence type="ECO:0000313" key="8">
    <source>
        <dbReference type="Proteomes" id="UP000179807"/>
    </source>
</evidence>
<dbReference type="GO" id="GO:0005524">
    <property type="term" value="F:ATP binding"/>
    <property type="evidence" value="ECO:0007669"/>
    <property type="project" value="UniProtKB-UniRule"/>
</dbReference>
<dbReference type="FunFam" id="1.10.510.10:FF:000956">
    <property type="entry name" value="CAMK family protein kinase"/>
    <property type="match status" value="1"/>
</dbReference>
<evidence type="ECO:0000259" key="6">
    <source>
        <dbReference type="PROSITE" id="PS50011"/>
    </source>
</evidence>
<evidence type="ECO:0000313" key="7">
    <source>
        <dbReference type="EMBL" id="OHS98536.1"/>
    </source>
</evidence>
<dbReference type="PROSITE" id="PS00107">
    <property type="entry name" value="PROTEIN_KINASE_ATP"/>
    <property type="match status" value="1"/>
</dbReference>
<comment type="caution">
    <text evidence="7">The sequence shown here is derived from an EMBL/GenBank/DDBJ whole genome shotgun (WGS) entry which is preliminary data.</text>
</comment>
<dbReference type="OrthoDB" id="1088960at2759"/>
<dbReference type="InterPro" id="IPR011009">
    <property type="entry name" value="Kinase-like_dom_sf"/>
</dbReference>
<feature type="domain" description="Protein kinase" evidence="6">
    <location>
        <begin position="21"/>
        <end position="273"/>
    </location>
</feature>
<gene>
    <name evidence="7" type="ORF">TRFO_08807</name>
</gene>